<evidence type="ECO:0000313" key="2">
    <source>
        <dbReference type="EMBL" id="CAI8012148.1"/>
    </source>
</evidence>
<dbReference type="SUPFAM" id="SSF53850">
    <property type="entry name" value="Periplasmic binding protein-like II"/>
    <property type="match status" value="1"/>
</dbReference>
<comment type="caution">
    <text evidence="2">The sequence shown here is derived from an EMBL/GenBank/DDBJ whole genome shotgun (WGS) entry which is preliminary data.</text>
</comment>
<evidence type="ECO:0000313" key="3">
    <source>
        <dbReference type="Proteomes" id="UP001174909"/>
    </source>
</evidence>
<dbReference type="InterPro" id="IPR039424">
    <property type="entry name" value="SBP_5"/>
</dbReference>
<dbReference type="GO" id="GO:0015833">
    <property type="term" value="P:peptide transport"/>
    <property type="evidence" value="ECO:0007669"/>
    <property type="project" value="TreeGrafter"/>
</dbReference>
<name>A0AA35RIH7_GEOBA</name>
<evidence type="ECO:0000259" key="1">
    <source>
        <dbReference type="Pfam" id="PF00496"/>
    </source>
</evidence>
<accession>A0AA35RIH7</accession>
<dbReference type="GO" id="GO:1904680">
    <property type="term" value="F:peptide transmembrane transporter activity"/>
    <property type="evidence" value="ECO:0007669"/>
    <property type="project" value="TreeGrafter"/>
</dbReference>
<dbReference type="AlphaFoldDB" id="A0AA35RIH7"/>
<dbReference type="Pfam" id="PF00496">
    <property type="entry name" value="SBP_bac_5"/>
    <property type="match status" value="1"/>
</dbReference>
<dbReference type="PANTHER" id="PTHR30290">
    <property type="entry name" value="PERIPLASMIC BINDING COMPONENT OF ABC TRANSPORTER"/>
    <property type="match status" value="1"/>
</dbReference>
<gene>
    <name evidence="2" type="ORF">GBAR_LOCUS7790</name>
</gene>
<proteinExistence type="predicted"/>
<reference evidence="2" key="1">
    <citation type="submission" date="2023-03" db="EMBL/GenBank/DDBJ databases">
        <authorList>
            <person name="Steffen K."/>
            <person name="Cardenas P."/>
        </authorList>
    </citation>
    <scope>NUCLEOTIDE SEQUENCE</scope>
</reference>
<dbReference type="EMBL" id="CASHTH010001161">
    <property type="protein sequence ID" value="CAI8012148.1"/>
    <property type="molecule type" value="Genomic_DNA"/>
</dbReference>
<dbReference type="Gene3D" id="3.90.76.10">
    <property type="entry name" value="Dipeptide-binding Protein, Domain 1"/>
    <property type="match status" value="1"/>
</dbReference>
<sequence length="170" mass="19976">MSIQPGGRRVELVKNPVLAETWTVADDWSKVTVKVKEGVQFHRGWGEMTADDLVWSFNDLIAPESVHNQSGDYAAVFEHMLKIDDYTVEVPLKGPNVVWNQAYFKTTNLQRTQRDVQQRVAFLMWNGRELRRMRTYRELPFNMSRIHILRTSFGWNRTLNITFNRRTCLS</sequence>
<dbReference type="InterPro" id="IPR000914">
    <property type="entry name" value="SBP_5_dom"/>
</dbReference>
<dbReference type="Proteomes" id="UP001174909">
    <property type="component" value="Unassembled WGS sequence"/>
</dbReference>
<protein>
    <recommendedName>
        <fullName evidence="1">Solute-binding protein family 5 domain-containing protein</fullName>
    </recommendedName>
</protein>
<feature type="domain" description="Solute-binding protein family 5" evidence="1">
    <location>
        <begin position="16"/>
        <end position="101"/>
    </location>
</feature>
<keyword evidence="3" id="KW-1185">Reference proteome</keyword>
<organism evidence="2 3">
    <name type="scientific">Geodia barretti</name>
    <name type="common">Barrett's horny sponge</name>
    <dbReference type="NCBI Taxonomy" id="519541"/>
    <lineage>
        <taxon>Eukaryota</taxon>
        <taxon>Metazoa</taxon>
        <taxon>Porifera</taxon>
        <taxon>Demospongiae</taxon>
        <taxon>Heteroscleromorpha</taxon>
        <taxon>Tetractinellida</taxon>
        <taxon>Astrophorina</taxon>
        <taxon>Geodiidae</taxon>
        <taxon>Geodia</taxon>
    </lineage>
</organism>